<dbReference type="AlphaFoldDB" id="A0A8J7HDZ1"/>
<evidence type="ECO:0000256" key="1">
    <source>
        <dbReference type="SAM" id="Phobius"/>
    </source>
</evidence>
<gene>
    <name evidence="2" type="ORF">I5677_10765</name>
</gene>
<keyword evidence="3" id="KW-1185">Reference proteome</keyword>
<dbReference type="Proteomes" id="UP000623269">
    <property type="component" value="Unassembled WGS sequence"/>
</dbReference>
<evidence type="ECO:0000313" key="2">
    <source>
        <dbReference type="EMBL" id="MBH1941374.1"/>
    </source>
</evidence>
<organism evidence="2 3">
    <name type="scientific">Mobilitalea sibirica</name>
    <dbReference type="NCBI Taxonomy" id="1462919"/>
    <lineage>
        <taxon>Bacteria</taxon>
        <taxon>Bacillati</taxon>
        <taxon>Bacillota</taxon>
        <taxon>Clostridia</taxon>
        <taxon>Lachnospirales</taxon>
        <taxon>Lachnospiraceae</taxon>
        <taxon>Mobilitalea</taxon>
    </lineage>
</organism>
<feature type="transmembrane region" description="Helical" evidence="1">
    <location>
        <begin position="6"/>
        <end position="26"/>
    </location>
</feature>
<dbReference type="RefSeq" id="WP_197661581.1">
    <property type="nucleotide sequence ID" value="NZ_JAEAGR010000010.1"/>
</dbReference>
<dbReference type="EMBL" id="JAEAGR010000010">
    <property type="protein sequence ID" value="MBH1941374.1"/>
    <property type="molecule type" value="Genomic_DNA"/>
</dbReference>
<comment type="caution">
    <text evidence="2">The sequence shown here is derived from an EMBL/GenBank/DDBJ whole genome shotgun (WGS) entry which is preliminary data.</text>
</comment>
<sequence>MSRNKIVRHIILYVITAIILVNVFPVKHTEASSKKYLIIIKQQDGSYQYYEDMAVEKNNNIMIKVKPFAKAANMSYKNGNGNGKGCIISNHFGKLIFTRNSRNYVLKSDEYSIDYISNYKQCIIDSYNTVHWYTLFSLMRCRYFSAERAPEFKAQGYSGVIVYNNYDRDITLPGAVKNDSPDITPEIHDLMRIDQTNKTQCITAYYQAKNGPKQVELDLTKVLLTYQKYGLPNDGVYGFGNCNNNIEIKGIDKDGKSVGIIKTDGKEFLIDFPQAVRLKITGDIKNLIISFFPVKPIILTKSEVLSVNDIDWISHDGYSWQYFILPEYTLFNMFNWNYQVPIHLEYKILEVGNSDSFNFTGAFKSLTLYLENSLEELKDKEDDIFFEFKIMDKVIDLPKVIVYDGNNNSMSSNYETELIKMMDALKEVGLNTYFPKDNWISQLKVMVKDGIETGGASNISIRPEDTDMNNSYDYIVHLHEMTHFYEAQKAHYGFLIKAWVEGNAIALSEKALEYLEIDDDGYYENDFRLDVLEGVDKQDFEKYYLEVDGHEAYAIGYHFNKYLRDYYGEDIIFRIHKAIYDDDTTTSYYKNSESDKGFIDCIKSVTSQTVFQDFAEQYLK</sequence>
<reference evidence="2" key="1">
    <citation type="submission" date="2020-12" db="EMBL/GenBank/DDBJ databases">
        <title>M. sibirica DSM 26468T genome.</title>
        <authorList>
            <person name="Thieme N."/>
            <person name="Rettenmaier R."/>
            <person name="Zverlov V."/>
            <person name="Liebl W."/>
        </authorList>
    </citation>
    <scope>NUCLEOTIDE SEQUENCE</scope>
    <source>
        <strain evidence="2">DSM 26468</strain>
    </source>
</reference>
<keyword evidence="1" id="KW-0472">Membrane</keyword>
<name>A0A8J7HDZ1_9FIRM</name>
<keyword evidence="1" id="KW-0812">Transmembrane</keyword>
<accession>A0A8J7HDZ1</accession>
<evidence type="ECO:0000313" key="3">
    <source>
        <dbReference type="Proteomes" id="UP000623269"/>
    </source>
</evidence>
<proteinExistence type="predicted"/>
<keyword evidence="1" id="KW-1133">Transmembrane helix</keyword>
<protein>
    <submittedName>
        <fullName evidence="2">Uncharacterized protein</fullName>
    </submittedName>
</protein>